<dbReference type="AlphaFoldDB" id="A0A183B6G6"/>
<proteinExistence type="predicted"/>
<accession>A0A183B6G6</accession>
<evidence type="ECO:0000313" key="2">
    <source>
        <dbReference type="Proteomes" id="UP000272942"/>
    </source>
</evidence>
<evidence type="ECO:0000313" key="1">
    <source>
        <dbReference type="EMBL" id="VDP92075.1"/>
    </source>
</evidence>
<dbReference type="WBParaSite" id="ECPE_0001484101-mRNA-1">
    <property type="protein sequence ID" value="ECPE_0001484101-mRNA-1"/>
    <property type="gene ID" value="ECPE_0001484101"/>
</dbReference>
<organism evidence="3">
    <name type="scientific">Echinostoma caproni</name>
    <dbReference type="NCBI Taxonomy" id="27848"/>
    <lineage>
        <taxon>Eukaryota</taxon>
        <taxon>Metazoa</taxon>
        <taxon>Spiralia</taxon>
        <taxon>Lophotrochozoa</taxon>
        <taxon>Platyhelminthes</taxon>
        <taxon>Trematoda</taxon>
        <taxon>Digenea</taxon>
        <taxon>Plagiorchiida</taxon>
        <taxon>Echinostomata</taxon>
        <taxon>Echinostomatoidea</taxon>
        <taxon>Echinostomatidae</taxon>
        <taxon>Echinostoma</taxon>
    </lineage>
</organism>
<reference evidence="3" key="1">
    <citation type="submission" date="2016-06" db="UniProtKB">
        <authorList>
            <consortium name="WormBaseParasite"/>
        </authorList>
    </citation>
    <scope>IDENTIFICATION</scope>
</reference>
<sequence length="161" mass="18655">MSIDLPKVELTPFDGNPINYWRFIREFDNFFECRIADPGQKFLYLKRYCHGKALDAIEECVMLSNEIGYSQSRDILKELFGQPFPVARTLTDGVLTEIRKARNEPESLVRLVMKMQNCFIALTQLNYEADLNALHTLEAIVRCPPADIQQRWAEEVVIIGR</sequence>
<gene>
    <name evidence="1" type="ORF">ECPE_LOCUS14803</name>
</gene>
<keyword evidence="2" id="KW-1185">Reference proteome</keyword>
<name>A0A183B6G6_9TREM</name>
<protein>
    <submittedName>
        <fullName evidence="1 3">Uncharacterized protein</fullName>
    </submittedName>
</protein>
<evidence type="ECO:0000313" key="3">
    <source>
        <dbReference type="WBParaSite" id="ECPE_0001484101-mRNA-1"/>
    </source>
</evidence>
<reference evidence="1 2" key="2">
    <citation type="submission" date="2018-11" db="EMBL/GenBank/DDBJ databases">
        <authorList>
            <consortium name="Pathogen Informatics"/>
        </authorList>
    </citation>
    <scope>NUCLEOTIDE SEQUENCE [LARGE SCALE GENOMIC DNA]</scope>
    <source>
        <strain evidence="1 2">Egypt</strain>
    </source>
</reference>
<dbReference type="Proteomes" id="UP000272942">
    <property type="component" value="Unassembled WGS sequence"/>
</dbReference>
<dbReference type="PANTHER" id="PTHR47331">
    <property type="entry name" value="PHD-TYPE DOMAIN-CONTAINING PROTEIN"/>
    <property type="match status" value="1"/>
</dbReference>
<dbReference type="EMBL" id="UZAN01058592">
    <property type="protein sequence ID" value="VDP92075.1"/>
    <property type="molecule type" value="Genomic_DNA"/>
</dbReference>
<dbReference type="OrthoDB" id="10068075at2759"/>